<sequence length="69" mass="7850">MYIRQISRKNKNGTTTRYVQLAHNERNPVTGTPQAKVLYHFGRADDLDTEGLKRLAASIHRFIGEPLPS</sequence>
<accession>A0ABV9Q750</accession>
<protein>
    <submittedName>
        <fullName evidence="1">Transposase</fullName>
    </submittedName>
</protein>
<gene>
    <name evidence="1" type="ORF">ACFO8Q_21730</name>
</gene>
<proteinExistence type="predicted"/>
<evidence type="ECO:0000313" key="1">
    <source>
        <dbReference type="EMBL" id="MFC4769911.1"/>
    </source>
</evidence>
<organism evidence="1 2">
    <name type="scientific">Effusibacillus consociatus</name>
    <dbReference type="NCBI Taxonomy" id="1117041"/>
    <lineage>
        <taxon>Bacteria</taxon>
        <taxon>Bacillati</taxon>
        <taxon>Bacillota</taxon>
        <taxon>Bacilli</taxon>
        <taxon>Bacillales</taxon>
        <taxon>Alicyclobacillaceae</taxon>
        <taxon>Effusibacillus</taxon>
    </lineage>
</organism>
<keyword evidence="2" id="KW-1185">Reference proteome</keyword>
<feature type="non-terminal residue" evidence="1">
    <location>
        <position position="69"/>
    </location>
</feature>
<comment type="caution">
    <text evidence="1">The sequence shown here is derived from an EMBL/GenBank/DDBJ whole genome shotgun (WGS) entry which is preliminary data.</text>
</comment>
<reference evidence="2" key="1">
    <citation type="journal article" date="2019" name="Int. J. Syst. Evol. Microbiol.">
        <title>The Global Catalogue of Microorganisms (GCM) 10K type strain sequencing project: providing services to taxonomists for standard genome sequencing and annotation.</title>
        <authorList>
            <consortium name="The Broad Institute Genomics Platform"/>
            <consortium name="The Broad Institute Genome Sequencing Center for Infectious Disease"/>
            <person name="Wu L."/>
            <person name="Ma J."/>
        </authorList>
    </citation>
    <scope>NUCLEOTIDE SEQUENCE [LARGE SCALE GENOMIC DNA]</scope>
    <source>
        <strain evidence="2">WYCCWR 12678</strain>
    </source>
</reference>
<evidence type="ECO:0000313" key="2">
    <source>
        <dbReference type="Proteomes" id="UP001596002"/>
    </source>
</evidence>
<name>A0ABV9Q750_9BACL</name>
<dbReference type="Proteomes" id="UP001596002">
    <property type="component" value="Unassembled WGS sequence"/>
</dbReference>
<dbReference type="EMBL" id="JBHSHC010000150">
    <property type="protein sequence ID" value="MFC4769911.1"/>
    <property type="molecule type" value="Genomic_DNA"/>
</dbReference>